<dbReference type="Proteomes" id="UP001175228">
    <property type="component" value="Unassembled WGS sequence"/>
</dbReference>
<proteinExistence type="predicted"/>
<gene>
    <name evidence="1" type="ORF">EDD18DRAFT_1355292</name>
</gene>
<evidence type="ECO:0000313" key="1">
    <source>
        <dbReference type="EMBL" id="KAK0494557.1"/>
    </source>
</evidence>
<evidence type="ECO:0008006" key="3">
    <source>
        <dbReference type="Google" id="ProtNLM"/>
    </source>
</evidence>
<accession>A0AA39Q1K8</accession>
<comment type="caution">
    <text evidence="1">The sequence shown here is derived from an EMBL/GenBank/DDBJ whole genome shotgun (WGS) entry which is preliminary data.</text>
</comment>
<dbReference type="EMBL" id="JAUEPU010000020">
    <property type="protein sequence ID" value="KAK0494557.1"/>
    <property type="molecule type" value="Genomic_DNA"/>
</dbReference>
<name>A0AA39Q1K8_9AGAR</name>
<protein>
    <recommendedName>
        <fullName evidence="3">F-box domain-containing protein</fullName>
    </recommendedName>
</protein>
<sequence length="551" mass="61842">MTEETNSRATPSPPPAADVLSHLKAFIRSIPDPVFPPEADYSQVLDILRATRPLLDGDGDWILPGVALLEGQLPMYDTLIDQLQATLGELQVYRDTIQSISEEFSSTLAPIRRLPSKVLRSVFLRSVFQNIQSDIDEWWSRHCVGPSIQFLHDTMTLSHVCASWRDIVVSSPELWSYIKVIFPTFRSSDRSLPLDTILHLSGQLPLDIQYISGGDSSSGGAIEAFSSLLRERHRWRSVSLQIPVDLLEQLRTSSGKLGYLESLALMTPLPLLLHKRTSSPENISDFFIDAPSLRRVILHEVIEGNSFSFPCQITHLAASFSTIHNLHSYSLLEELHLEDGRNDDFAFPHRITLPKVRRLSVSSQEVLRRLHLPSLEDLSFDSYSIGGHLSAHLYAQTIADATVTIRDFIRSSHCSLTSLATPNPIVYASSFVQETFPLLESLTSLAFEIDNTFECRFYDTLRSPNVLPNLRYLMMRLPPLEMKDISQDALSAMLASRGQHLSVTIECPIMPDEKHVGILNRLEPLRQLGVDLRTVANRDPPAIGIQFGNFA</sequence>
<keyword evidence="2" id="KW-1185">Reference proteome</keyword>
<reference evidence="1" key="1">
    <citation type="submission" date="2023-06" db="EMBL/GenBank/DDBJ databases">
        <authorList>
            <consortium name="Lawrence Berkeley National Laboratory"/>
            <person name="Ahrendt S."/>
            <person name="Sahu N."/>
            <person name="Indic B."/>
            <person name="Wong-Bajracharya J."/>
            <person name="Merenyi Z."/>
            <person name="Ke H.-M."/>
            <person name="Monk M."/>
            <person name="Kocsube S."/>
            <person name="Drula E."/>
            <person name="Lipzen A."/>
            <person name="Balint B."/>
            <person name="Henrissat B."/>
            <person name="Andreopoulos B."/>
            <person name="Martin F.M."/>
            <person name="Harder C.B."/>
            <person name="Rigling D."/>
            <person name="Ford K.L."/>
            <person name="Foster G.D."/>
            <person name="Pangilinan J."/>
            <person name="Papanicolaou A."/>
            <person name="Barry K."/>
            <person name="LaButti K."/>
            <person name="Viragh M."/>
            <person name="Koriabine M."/>
            <person name="Yan M."/>
            <person name="Riley R."/>
            <person name="Champramary S."/>
            <person name="Plett K.L."/>
            <person name="Tsai I.J."/>
            <person name="Slot J."/>
            <person name="Sipos G."/>
            <person name="Plett J."/>
            <person name="Nagy L.G."/>
            <person name="Grigoriev I.V."/>
        </authorList>
    </citation>
    <scope>NUCLEOTIDE SEQUENCE</scope>
    <source>
        <strain evidence="1">HWK02</strain>
    </source>
</reference>
<evidence type="ECO:0000313" key="2">
    <source>
        <dbReference type="Proteomes" id="UP001175228"/>
    </source>
</evidence>
<organism evidence="1 2">
    <name type="scientific">Armillaria luteobubalina</name>
    <dbReference type="NCBI Taxonomy" id="153913"/>
    <lineage>
        <taxon>Eukaryota</taxon>
        <taxon>Fungi</taxon>
        <taxon>Dikarya</taxon>
        <taxon>Basidiomycota</taxon>
        <taxon>Agaricomycotina</taxon>
        <taxon>Agaricomycetes</taxon>
        <taxon>Agaricomycetidae</taxon>
        <taxon>Agaricales</taxon>
        <taxon>Marasmiineae</taxon>
        <taxon>Physalacriaceae</taxon>
        <taxon>Armillaria</taxon>
    </lineage>
</organism>
<dbReference type="AlphaFoldDB" id="A0AA39Q1K8"/>